<dbReference type="EMBL" id="CM000639">
    <property type="protein sequence ID" value="EED95572.1"/>
    <property type="molecule type" value="Genomic_DNA"/>
</dbReference>
<feature type="chain" id="PRO_5002866005" description="DIS3-like exonuclease 1" evidence="3">
    <location>
        <begin position="27"/>
        <end position="912"/>
    </location>
</feature>
<evidence type="ECO:0000259" key="4">
    <source>
        <dbReference type="SMART" id="SM00955"/>
    </source>
</evidence>
<dbReference type="SUPFAM" id="SSF50249">
    <property type="entry name" value="Nucleic acid-binding proteins"/>
    <property type="match status" value="2"/>
</dbReference>
<dbReference type="GeneID" id="7452143"/>
<evidence type="ECO:0000256" key="2">
    <source>
        <dbReference type="SAM" id="MobiDB-lite"/>
    </source>
</evidence>
<reference evidence="5 6" key="1">
    <citation type="journal article" date="2004" name="Science">
        <title>The genome of the diatom Thalassiosira pseudonana: ecology, evolution, and metabolism.</title>
        <authorList>
            <person name="Armbrust E.V."/>
            <person name="Berges J.A."/>
            <person name="Bowler C."/>
            <person name="Green B.R."/>
            <person name="Martinez D."/>
            <person name="Putnam N.H."/>
            <person name="Zhou S."/>
            <person name="Allen A.E."/>
            <person name="Apt K.E."/>
            <person name="Bechner M."/>
            <person name="Brzezinski M.A."/>
            <person name="Chaal B.K."/>
            <person name="Chiovitti A."/>
            <person name="Davis A.K."/>
            <person name="Demarest M.S."/>
            <person name="Detter J.C."/>
            <person name="Glavina T."/>
            <person name="Goodstein D."/>
            <person name="Hadi M.Z."/>
            <person name="Hellsten U."/>
            <person name="Hildebrand M."/>
            <person name="Jenkins B.D."/>
            <person name="Jurka J."/>
            <person name="Kapitonov V.V."/>
            <person name="Kroger N."/>
            <person name="Lau W.W."/>
            <person name="Lane T.W."/>
            <person name="Larimer F.W."/>
            <person name="Lippmeier J.C."/>
            <person name="Lucas S."/>
            <person name="Medina M."/>
            <person name="Montsant A."/>
            <person name="Obornik M."/>
            <person name="Parker M.S."/>
            <person name="Palenik B."/>
            <person name="Pazour G.J."/>
            <person name="Richardson P.M."/>
            <person name="Rynearson T.A."/>
            <person name="Saito M.A."/>
            <person name="Schwartz D.C."/>
            <person name="Thamatrakoln K."/>
            <person name="Valentin K."/>
            <person name="Vardi A."/>
            <person name="Wilkerson F.P."/>
            <person name="Rokhsar D.S."/>
        </authorList>
    </citation>
    <scope>NUCLEOTIDE SEQUENCE [LARGE SCALE GENOMIC DNA]</scope>
    <source>
        <strain evidence="5 6">CCMP1335</strain>
    </source>
</reference>
<dbReference type="HOGENOM" id="CLU_347342_0_0_1"/>
<reference evidence="5 6" key="2">
    <citation type="journal article" date="2008" name="Nature">
        <title>The Phaeodactylum genome reveals the evolutionary history of diatom genomes.</title>
        <authorList>
            <person name="Bowler C."/>
            <person name="Allen A.E."/>
            <person name="Badger J.H."/>
            <person name="Grimwood J."/>
            <person name="Jabbari K."/>
            <person name="Kuo A."/>
            <person name="Maheswari U."/>
            <person name="Martens C."/>
            <person name="Maumus F."/>
            <person name="Otillar R.P."/>
            <person name="Rayko E."/>
            <person name="Salamov A."/>
            <person name="Vandepoele K."/>
            <person name="Beszteri B."/>
            <person name="Gruber A."/>
            <person name="Heijde M."/>
            <person name="Katinka M."/>
            <person name="Mock T."/>
            <person name="Valentin K."/>
            <person name="Verret F."/>
            <person name="Berges J.A."/>
            <person name="Brownlee C."/>
            <person name="Cadoret J.P."/>
            <person name="Chiovitti A."/>
            <person name="Choi C.J."/>
            <person name="Coesel S."/>
            <person name="De Martino A."/>
            <person name="Detter J.C."/>
            <person name="Durkin C."/>
            <person name="Falciatore A."/>
            <person name="Fournet J."/>
            <person name="Haruta M."/>
            <person name="Huysman M.J."/>
            <person name="Jenkins B.D."/>
            <person name="Jiroutova K."/>
            <person name="Jorgensen R.E."/>
            <person name="Joubert Y."/>
            <person name="Kaplan A."/>
            <person name="Kroger N."/>
            <person name="Kroth P.G."/>
            <person name="La Roche J."/>
            <person name="Lindquist E."/>
            <person name="Lommer M."/>
            <person name="Martin-Jezequel V."/>
            <person name="Lopez P.J."/>
            <person name="Lucas S."/>
            <person name="Mangogna M."/>
            <person name="McGinnis K."/>
            <person name="Medlin L.K."/>
            <person name="Montsant A."/>
            <person name="Oudot-Le Secq M.P."/>
            <person name="Napoli C."/>
            <person name="Obornik M."/>
            <person name="Parker M.S."/>
            <person name="Petit J.L."/>
            <person name="Porcel B.M."/>
            <person name="Poulsen N."/>
            <person name="Robison M."/>
            <person name="Rychlewski L."/>
            <person name="Rynearson T.A."/>
            <person name="Schmutz J."/>
            <person name="Shapiro H."/>
            <person name="Siaut M."/>
            <person name="Stanley M."/>
            <person name="Sussman M.R."/>
            <person name="Taylor A.R."/>
            <person name="Vardi A."/>
            <person name="von Dassow P."/>
            <person name="Vyverman W."/>
            <person name="Willis A."/>
            <person name="Wyrwicz L.S."/>
            <person name="Rokhsar D.S."/>
            <person name="Weissenbach J."/>
            <person name="Armbrust E.V."/>
            <person name="Green B.R."/>
            <person name="Van de Peer Y."/>
            <person name="Grigoriev I.V."/>
        </authorList>
    </citation>
    <scope>NUCLEOTIDE SEQUENCE [LARGE SCALE GENOMIC DNA]</scope>
    <source>
        <strain evidence="5 6">CCMP1335</strain>
    </source>
</reference>
<feature type="signal peptide" evidence="3">
    <location>
        <begin position="1"/>
        <end position="26"/>
    </location>
</feature>
<feature type="region of interest" description="Disordered" evidence="2">
    <location>
        <begin position="73"/>
        <end position="103"/>
    </location>
</feature>
<evidence type="ECO:0000256" key="3">
    <source>
        <dbReference type="SAM" id="SignalP"/>
    </source>
</evidence>
<evidence type="ECO:0000256" key="1">
    <source>
        <dbReference type="ARBA" id="ARBA00016366"/>
    </source>
</evidence>
<feature type="compositionally biased region" description="Low complexity" evidence="2">
    <location>
        <begin position="83"/>
        <end position="93"/>
    </location>
</feature>
<dbReference type="InterPro" id="IPR050180">
    <property type="entry name" value="RNR_Ribonuclease"/>
</dbReference>
<keyword evidence="6" id="KW-1185">Reference proteome</keyword>
<dbReference type="InParanoid" id="B8BW48"/>
<feature type="region of interest" description="Disordered" evidence="2">
    <location>
        <begin position="132"/>
        <end position="153"/>
    </location>
</feature>
<dbReference type="InterPro" id="IPR012340">
    <property type="entry name" value="NA-bd_OB-fold"/>
</dbReference>
<dbReference type="RefSeq" id="XP_002288129.1">
    <property type="nucleotide sequence ID" value="XM_002288093.1"/>
</dbReference>
<accession>B8BW48</accession>
<proteinExistence type="predicted"/>
<dbReference type="GO" id="GO:0000175">
    <property type="term" value="F:3'-5'-RNA exonuclease activity"/>
    <property type="evidence" value="ECO:0000318"/>
    <property type="project" value="GO_Central"/>
</dbReference>
<dbReference type="GO" id="GO:0006402">
    <property type="term" value="P:mRNA catabolic process"/>
    <property type="evidence" value="ECO:0000318"/>
    <property type="project" value="GO_Central"/>
</dbReference>
<keyword evidence="3" id="KW-0732">Signal</keyword>
<name>B8BW48_THAPS</name>
<gene>
    <name evidence="5" type="ORF">THAPSDRAFT_21580</name>
</gene>
<dbReference type="PANTHER" id="PTHR23355">
    <property type="entry name" value="RIBONUCLEASE"/>
    <property type="match status" value="1"/>
</dbReference>
<feature type="domain" description="RNB" evidence="4">
    <location>
        <begin position="366"/>
        <end position="741"/>
    </location>
</feature>
<evidence type="ECO:0000313" key="6">
    <source>
        <dbReference type="Proteomes" id="UP000001449"/>
    </source>
</evidence>
<dbReference type="STRING" id="35128.B8BW48"/>
<dbReference type="InterPro" id="IPR001900">
    <property type="entry name" value="RNase_II/R"/>
</dbReference>
<dbReference type="KEGG" id="tps:THAPSDRAFT_21580"/>
<dbReference type="eggNOG" id="KOG2102">
    <property type="taxonomic scope" value="Eukaryota"/>
</dbReference>
<evidence type="ECO:0000313" key="5">
    <source>
        <dbReference type="EMBL" id="EED95572.1"/>
    </source>
</evidence>
<dbReference type="GO" id="GO:0003723">
    <property type="term" value="F:RNA binding"/>
    <property type="evidence" value="ECO:0007669"/>
    <property type="project" value="InterPro"/>
</dbReference>
<dbReference type="Pfam" id="PF00773">
    <property type="entry name" value="RNB"/>
    <property type="match status" value="2"/>
</dbReference>
<dbReference type="PANTHER" id="PTHR23355:SF30">
    <property type="entry name" value="DIS3-LIKE EXONUCLEASE 1"/>
    <property type="match status" value="1"/>
</dbReference>
<dbReference type="Proteomes" id="UP000001449">
    <property type="component" value="Chromosome 2"/>
</dbReference>
<protein>
    <recommendedName>
        <fullName evidence="1">DIS3-like exonuclease 1</fullName>
    </recommendedName>
</protein>
<sequence>MAPPSICCTLVAAIFLICCSINGVDSLSRPGSSVSSRRRGLVNTSEVPVLRSTCIANRSGGLPRCTDIKAVRTSTKRSRRHSALLSQSSSEAAKNTERKGVMEGKFQLTDEEVDQSMEYLASLIRHRLNTAKTASDASDVNPSEDDNSSNPLDDNNITAYRLAKGRFTDLTTTLRGEYILENLFLPQQQQQQTSIQHPTDIRLIQHAINTLQSLLVYAMQIGVKGSEEMQKKMVRHLFRPGDVDPQLQQVSKKKGLGESVESTSTSAATTTTITSYWTPLWNSNSIRLLKYFRNSSFGIQLLATMIRKRTCQGAFDLLVEMGVWEFHEDTALLRSGFPVMFLEEESLVAREAENNTRDPDATLGLRKDLRHHKIYTIDSASTLDIDDGISVEVLDNNETSEPRHRYWVHIADGIKVVGGGGEEGNVVVFAYGDDANVSTQVRFRGIVSALIVFDGWLNTSFTPFQCSMSAGIMSLESYEDKCALSLGVEINSDGSIIPTSIVLTPSTINVDYRLTYDQVDEMLDEGVGYTEEWQIGALLSAATKRRAHRVEMGSTEGMVPFPIPKALIDSKFDEEKHNYDISLKIETTHNSGSNMTAGENEEHYDPYASPVSSSQLIVTEMMIMAGEAMGKWQSEQPMHEDVEVDGRIQLPNELKLPFRRQPAPDFKSRAQEAKQMEFLYAMNKRYPHAWYCRRFFKPASVSEEPGVHFGLGLECYVQWSSPIRRLTDLQVHAALKRYLRRRRVNAMLLKGLPIPYEITNMDLGYDISEIRKLSAGCDDATTANGCISLKEVDPIDYSSGLGIIFAVRPIQSSSTNYWMYEYIRRKVDGSKDEVMFECIVLGCVNKERNQYAIYLYELGLEHRYLSETGKLEEGRRLWLKVASVNPRLELLSFSLASRSGGIHAQSTSAPAA</sequence>
<dbReference type="SMART" id="SM00955">
    <property type="entry name" value="RNB"/>
    <property type="match status" value="1"/>
</dbReference>
<organism evidence="5 6">
    <name type="scientific">Thalassiosira pseudonana</name>
    <name type="common">Marine diatom</name>
    <name type="synonym">Cyclotella nana</name>
    <dbReference type="NCBI Taxonomy" id="35128"/>
    <lineage>
        <taxon>Eukaryota</taxon>
        <taxon>Sar</taxon>
        <taxon>Stramenopiles</taxon>
        <taxon>Ochrophyta</taxon>
        <taxon>Bacillariophyta</taxon>
        <taxon>Coscinodiscophyceae</taxon>
        <taxon>Thalassiosirophycidae</taxon>
        <taxon>Thalassiosirales</taxon>
        <taxon>Thalassiosiraceae</taxon>
        <taxon>Thalassiosira</taxon>
    </lineage>
</organism>
<dbReference type="AlphaFoldDB" id="B8BW48"/>
<dbReference type="OMA" id="GENEEHY"/>
<dbReference type="PaxDb" id="35128-Thaps21580"/>